<evidence type="ECO:0000313" key="1">
    <source>
        <dbReference type="EMBL" id="KAK2164817.1"/>
    </source>
</evidence>
<proteinExistence type="predicted"/>
<evidence type="ECO:0000313" key="2">
    <source>
        <dbReference type="Proteomes" id="UP001208570"/>
    </source>
</evidence>
<organism evidence="1 2">
    <name type="scientific">Paralvinella palmiformis</name>
    <dbReference type="NCBI Taxonomy" id="53620"/>
    <lineage>
        <taxon>Eukaryota</taxon>
        <taxon>Metazoa</taxon>
        <taxon>Spiralia</taxon>
        <taxon>Lophotrochozoa</taxon>
        <taxon>Annelida</taxon>
        <taxon>Polychaeta</taxon>
        <taxon>Sedentaria</taxon>
        <taxon>Canalipalpata</taxon>
        <taxon>Terebellida</taxon>
        <taxon>Terebelliformia</taxon>
        <taxon>Alvinellidae</taxon>
        <taxon>Paralvinella</taxon>
    </lineage>
</organism>
<name>A0AAD9K4S0_9ANNE</name>
<dbReference type="AlphaFoldDB" id="A0AAD9K4S0"/>
<gene>
    <name evidence="1" type="ORF">LSH36_58g06026</name>
</gene>
<reference evidence="1" key="1">
    <citation type="journal article" date="2023" name="Mol. Biol. Evol.">
        <title>Third-Generation Sequencing Reveals the Adaptive Role of the Epigenome in Three Deep-Sea Polychaetes.</title>
        <authorList>
            <person name="Perez M."/>
            <person name="Aroh O."/>
            <person name="Sun Y."/>
            <person name="Lan Y."/>
            <person name="Juniper S.K."/>
            <person name="Young C.R."/>
            <person name="Angers B."/>
            <person name="Qian P.Y."/>
        </authorList>
    </citation>
    <scope>NUCLEOTIDE SEQUENCE</scope>
    <source>
        <strain evidence="1">P08H-3</strain>
    </source>
</reference>
<accession>A0AAD9K4S0</accession>
<sequence length="96" mass="10667">MHEFASTNKVIMAPGGSIHPTTDKSKVIKLLEYLVTNDTAPTSAQPTEFEERSETCLVVDGLRVVKELMVVNNFKTCKELGTSFVTLVDSKARRYC</sequence>
<keyword evidence="2" id="KW-1185">Reference proteome</keyword>
<dbReference type="Proteomes" id="UP001208570">
    <property type="component" value="Unassembled WGS sequence"/>
</dbReference>
<comment type="caution">
    <text evidence="1">The sequence shown here is derived from an EMBL/GenBank/DDBJ whole genome shotgun (WGS) entry which is preliminary data.</text>
</comment>
<dbReference type="EMBL" id="JAODUP010000058">
    <property type="protein sequence ID" value="KAK2164817.1"/>
    <property type="molecule type" value="Genomic_DNA"/>
</dbReference>
<protein>
    <submittedName>
        <fullName evidence="1">Uncharacterized protein</fullName>
    </submittedName>
</protein>